<evidence type="ECO:0000259" key="3">
    <source>
        <dbReference type="PROSITE" id="PS51089"/>
    </source>
</evidence>
<dbReference type="EMBL" id="MCFL01000105">
    <property type="protein sequence ID" value="ORZ30074.1"/>
    <property type="molecule type" value="Genomic_DNA"/>
</dbReference>
<comment type="caution">
    <text evidence="4">The sequence shown here is derived from an EMBL/GenBank/DDBJ whole genome shotgun (WGS) entry which is preliminary data.</text>
</comment>
<dbReference type="InterPro" id="IPR036886">
    <property type="entry name" value="Villin_headpiece_dom_sf"/>
</dbReference>
<keyword evidence="5" id="KW-1185">Reference proteome</keyword>
<keyword evidence="1" id="KW-0677">Repeat</keyword>
<dbReference type="GO" id="GO:0051015">
    <property type="term" value="F:actin filament binding"/>
    <property type="evidence" value="ECO:0007669"/>
    <property type="project" value="InterPro"/>
</dbReference>
<dbReference type="Proteomes" id="UP000193411">
    <property type="component" value="Unassembled WGS sequence"/>
</dbReference>
<dbReference type="InterPro" id="IPR029006">
    <property type="entry name" value="ADF-H/Gelsolin-like_dom_sf"/>
</dbReference>
<evidence type="ECO:0000313" key="5">
    <source>
        <dbReference type="Proteomes" id="UP000193411"/>
    </source>
</evidence>
<dbReference type="PANTHER" id="PTHR11977">
    <property type="entry name" value="VILLIN"/>
    <property type="match status" value="1"/>
</dbReference>
<feature type="compositionally biased region" description="Low complexity" evidence="2">
    <location>
        <begin position="302"/>
        <end position="336"/>
    </location>
</feature>
<evidence type="ECO:0000313" key="4">
    <source>
        <dbReference type="EMBL" id="ORZ30074.1"/>
    </source>
</evidence>
<dbReference type="InterPro" id="IPR003128">
    <property type="entry name" value="Villin_headpiece"/>
</dbReference>
<feature type="domain" description="HP" evidence="3">
    <location>
        <begin position="981"/>
        <end position="1045"/>
    </location>
</feature>
<dbReference type="SMART" id="SM00153">
    <property type="entry name" value="VHP"/>
    <property type="match status" value="1"/>
</dbReference>
<evidence type="ECO:0000256" key="2">
    <source>
        <dbReference type="SAM" id="MobiDB-lite"/>
    </source>
</evidence>
<protein>
    <recommendedName>
        <fullName evidence="3">HP domain-containing protein</fullName>
    </recommendedName>
</protein>
<dbReference type="SUPFAM" id="SSF55753">
    <property type="entry name" value="Actin depolymerizing proteins"/>
    <property type="match status" value="2"/>
</dbReference>
<dbReference type="Gene3D" id="1.10.950.10">
    <property type="entry name" value="Villin headpiece domain"/>
    <property type="match status" value="1"/>
</dbReference>
<feature type="region of interest" description="Disordered" evidence="2">
    <location>
        <begin position="223"/>
        <end position="249"/>
    </location>
</feature>
<dbReference type="Pfam" id="PF02209">
    <property type="entry name" value="VHP"/>
    <property type="match status" value="1"/>
</dbReference>
<feature type="compositionally biased region" description="Low complexity" evidence="2">
    <location>
        <begin position="223"/>
        <end position="241"/>
    </location>
</feature>
<dbReference type="PROSITE" id="PS51089">
    <property type="entry name" value="HP"/>
    <property type="match status" value="1"/>
</dbReference>
<feature type="compositionally biased region" description="Low complexity" evidence="2">
    <location>
        <begin position="172"/>
        <end position="190"/>
    </location>
</feature>
<dbReference type="GO" id="GO:0007010">
    <property type="term" value="P:cytoskeleton organization"/>
    <property type="evidence" value="ECO:0007669"/>
    <property type="project" value="InterPro"/>
</dbReference>
<dbReference type="SUPFAM" id="SSF47050">
    <property type="entry name" value="VHP, Villin headpiece domain"/>
    <property type="match status" value="1"/>
</dbReference>
<dbReference type="STRING" id="765915.A0A1Y2H7V4"/>
<feature type="compositionally biased region" description="Low complexity" evidence="2">
    <location>
        <begin position="266"/>
        <end position="280"/>
    </location>
</feature>
<feature type="region of interest" description="Disordered" evidence="2">
    <location>
        <begin position="1"/>
        <end position="21"/>
    </location>
</feature>
<dbReference type="PANTHER" id="PTHR11977:SF51">
    <property type="entry name" value="PROTEIN FLIGHTLESS-1 HOMOLOG"/>
    <property type="match status" value="1"/>
</dbReference>
<feature type="compositionally biased region" description="Basic and acidic residues" evidence="2">
    <location>
        <begin position="59"/>
        <end position="68"/>
    </location>
</feature>
<dbReference type="Gene3D" id="3.40.20.10">
    <property type="entry name" value="Severin"/>
    <property type="match status" value="1"/>
</dbReference>
<evidence type="ECO:0000256" key="1">
    <source>
        <dbReference type="ARBA" id="ARBA00022737"/>
    </source>
</evidence>
<gene>
    <name evidence="4" type="ORF">BCR44DRAFT_1446410</name>
</gene>
<feature type="region of interest" description="Disordered" evidence="2">
    <location>
        <begin position="262"/>
        <end position="336"/>
    </location>
</feature>
<feature type="compositionally biased region" description="Polar residues" evidence="2">
    <location>
        <begin position="115"/>
        <end position="151"/>
    </location>
</feature>
<feature type="region of interest" description="Disordered" evidence="2">
    <location>
        <begin position="59"/>
        <end position="194"/>
    </location>
</feature>
<sequence>MDQPTALTGDQSPFSKSLSTSTNVNAAHLATRAASASPSGSLSLSLSREATTVATQLAEVEHVMEQGKRQRSLSRSKRDSELKELQERLQREAAEKRQARLLQRAGEPSAASFVETESPSSMVGSIVSTTTQANQTLTQDASPTLPSSSAVGGQHLDHPTANRPPPPKNRRPGSAGSRNGSLSNLNGASNQENASPSAATIVANLPDTSATDTVPTITTQTDLVQEQSQQQPPTPTRKPLTIDVPPATASLPTSVLSTLKKELHSKLPSSSSMSTNLSASAPHGGIPKSPSSLGMSGGFGLPVQQSPSRSRSRSSSVSGGPRPVLTPTTTSSSSTILTTPTLYRVVGTQRYTVLLMPTAHKAWLRSTDSHVLVVPVANATSLAPVGDSLSSSPAVAVSDRGVTSEKNAKAPLASITVWHGPKAAKFKKVKAMEFANTLKELELYSRATISEVEGREAEKTFWKPLGVADDFDGAIDGLPEGTTEVSKVCLYTVNQATGKIEDPSEPVLTSPRLPTSCLEPGAVHVVVAHLNEASVKPYAWVWIARNAPQQGTGLDALVMQVESEFGAQTPVRVVYEGAESATFKDHFGKLGRSNSFGGGLSGLGGGGESIGLDGGLMSALLSSAAAAPAPAPAQHSWTNVSSSSPLSPILSGTTQVGAIESIHAISGSSIVPVTLAVGEFFNGTIYLIKTSQGPLLKWIGSAVPTADAERPLPTSAVESLAANGRKIISMHQYRESPEFLALFPWVIYRVGTHKDDARSIPEGKVELYAVVGLRVLEQMPLDVSSVWQTPFAQFALRVGSTSYATFKAGTQELPATFGQVTVVNEADFLATLARVSQSTPPKSAVVAKPKLNRGANWPKLYTVTEKALKEVPGRPSWQDCHDDTICIVDLGSGQVLVWIGCLVNSTPLVDNAIELAKSYSPENIKSNNIFVTKAAKVPNYLRSLFPGSPFFDTMRGSASSSPTSPAVLAFDVQTLEEFVNKAKSNTFPLEQLQKRKGLPPSVDHTRLETYLADSEFEKSFGMARDKFAALPKWKQQDLKKKAGLF</sequence>
<accession>A0A1Y2H7V4</accession>
<reference evidence="4 5" key="1">
    <citation type="submission" date="2016-07" db="EMBL/GenBank/DDBJ databases">
        <title>Pervasive Adenine N6-methylation of Active Genes in Fungi.</title>
        <authorList>
            <consortium name="DOE Joint Genome Institute"/>
            <person name="Mondo S.J."/>
            <person name="Dannebaum R.O."/>
            <person name="Kuo R.C."/>
            <person name="Labutti K."/>
            <person name="Haridas S."/>
            <person name="Kuo A."/>
            <person name="Salamov A."/>
            <person name="Ahrendt S.R."/>
            <person name="Lipzen A."/>
            <person name="Sullivan W."/>
            <person name="Andreopoulos W.B."/>
            <person name="Clum A."/>
            <person name="Lindquist E."/>
            <person name="Daum C."/>
            <person name="Ramamoorthy G.K."/>
            <person name="Gryganskyi A."/>
            <person name="Culley D."/>
            <person name="Magnuson J.K."/>
            <person name="James T.Y."/>
            <person name="O'Malley M.A."/>
            <person name="Stajich J.E."/>
            <person name="Spatafora J.W."/>
            <person name="Visel A."/>
            <person name="Grigoriev I.V."/>
        </authorList>
    </citation>
    <scope>NUCLEOTIDE SEQUENCE [LARGE SCALE GENOMIC DNA]</scope>
    <source>
        <strain evidence="4 5">PL171</strain>
    </source>
</reference>
<organism evidence="4 5">
    <name type="scientific">Catenaria anguillulae PL171</name>
    <dbReference type="NCBI Taxonomy" id="765915"/>
    <lineage>
        <taxon>Eukaryota</taxon>
        <taxon>Fungi</taxon>
        <taxon>Fungi incertae sedis</taxon>
        <taxon>Blastocladiomycota</taxon>
        <taxon>Blastocladiomycetes</taxon>
        <taxon>Blastocladiales</taxon>
        <taxon>Catenariaceae</taxon>
        <taxon>Catenaria</taxon>
    </lineage>
</organism>
<name>A0A1Y2H7V4_9FUNG</name>
<proteinExistence type="predicted"/>
<feature type="compositionally biased region" description="Basic and acidic residues" evidence="2">
    <location>
        <begin position="76"/>
        <end position="98"/>
    </location>
</feature>
<dbReference type="AlphaFoldDB" id="A0A1Y2H7V4"/>
<dbReference type="InterPro" id="IPR007122">
    <property type="entry name" value="Villin/Gelsolin"/>
</dbReference>
<dbReference type="OrthoDB" id="6375767at2759"/>